<dbReference type="RefSeq" id="WP_198914573.1">
    <property type="nucleotide sequence ID" value="NZ_JAEKPD010000001.1"/>
</dbReference>
<dbReference type="InterPro" id="IPR000014">
    <property type="entry name" value="PAS"/>
</dbReference>
<dbReference type="InterPro" id="IPR035965">
    <property type="entry name" value="PAS-like_dom_sf"/>
</dbReference>
<dbReference type="PANTHER" id="PTHR47429:SF2">
    <property type="entry name" value="PROTEIN TWIN LOV 1"/>
    <property type="match status" value="1"/>
</dbReference>
<dbReference type="PROSITE" id="PS50112">
    <property type="entry name" value="PAS"/>
    <property type="match status" value="1"/>
</dbReference>
<dbReference type="Gene3D" id="3.30.450.20">
    <property type="entry name" value="PAS domain"/>
    <property type="match status" value="1"/>
</dbReference>
<feature type="domain" description="PAS" evidence="4">
    <location>
        <begin position="37"/>
        <end position="83"/>
    </location>
</feature>
<evidence type="ECO:0000256" key="2">
    <source>
        <dbReference type="ARBA" id="ARBA00022643"/>
    </source>
</evidence>
<dbReference type="NCBIfam" id="TIGR00229">
    <property type="entry name" value="sensory_box"/>
    <property type="match status" value="1"/>
</dbReference>
<dbReference type="PANTHER" id="PTHR47429">
    <property type="entry name" value="PROTEIN TWIN LOV 1"/>
    <property type="match status" value="1"/>
</dbReference>
<keyword evidence="1" id="KW-0285">Flavoprotein</keyword>
<dbReference type="Proteomes" id="UP000642488">
    <property type="component" value="Unassembled WGS sequence"/>
</dbReference>
<keyword evidence="2" id="KW-0288">FMN</keyword>
<keyword evidence="6" id="KW-1185">Reference proteome</keyword>
<sequence>MSLEQRPHVLPDRVKTAIAVGKVPVVISDPSLPDTPLIYLNDAFSRMTGYAFDDAVGRNCRFLQPPEGAGPVVARVRAFLEDGEARHDRFVIPNQRRDGTPFLNLVYISKLRTGTGAQLFLGSQFDITSITARSANAYDRALAADLREISSLTDAHGWSMLGSTSTLASSFETIVQAKLDG</sequence>
<gene>
    <name evidence="5" type="ORF">ILP92_01395</name>
</gene>
<comment type="caution">
    <text evidence="5">The sequence shown here is derived from an EMBL/GenBank/DDBJ whole genome shotgun (WGS) entry which is preliminary data.</text>
</comment>
<dbReference type="CDD" id="cd00130">
    <property type="entry name" value="PAS"/>
    <property type="match status" value="1"/>
</dbReference>
<organism evidence="5 6">
    <name type="scientific">Palleronia pontilimi</name>
    <dbReference type="NCBI Taxonomy" id="1964209"/>
    <lineage>
        <taxon>Bacteria</taxon>
        <taxon>Pseudomonadati</taxon>
        <taxon>Pseudomonadota</taxon>
        <taxon>Alphaproteobacteria</taxon>
        <taxon>Rhodobacterales</taxon>
        <taxon>Roseobacteraceae</taxon>
        <taxon>Palleronia</taxon>
    </lineage>
</organism>
<evidence type="ECO:0000259" key="4">
    <source>
        <dbReference type="PROSITE" id="PS50112"/>
    </source>
</evidence>
<keyword evidence="3" id="KW-0157">Chromophore</keyword>
<evidence type="ECO:0000256" key="3">
    <source>
        <dbReference type="ARBA" id="ARBA00022991"/>
    </source>
</evidence>
<dbReference type="EMBL" id="JAEKPD010000001">
    <property type="protein sequence ID" value="MBJ3761405.1"/>
    <property type="molecule type" value="Genomic_DNA"/>
</dbReference>
<evidence type="ECO:0000313" key="5">
    <source>
        <dbReference type="EMBL" id="MBJ3761405.1"/>
    </source>
</evidence>
<protein>
    <submittedName>
        <fullName evidence="5">PAS domain-containing protein</fullName>
    </submittedName>
</protein>
<dbReference type="Pfam" id="PF13426">
    <property type="entry name" value="PAS_9"/>
    <property type="match status" value="1"/>
</dbReference>
<evidence type="ECO:0000256" key="1">
    <source>
        <dbReference type="ARBA" id="ARBA00022630"/>
    </source>
</evidence>
<name>A0A934IF08_9RHOB</name>
<evidence type="ECO:0000313" key="6">
    <source>
        <dbReference type="Proteomes" id="UP000642488"/>
    </source>
</evidence>
<reference evidence="5" key="1">
    <citation type="submission" date="2020-12" db="EMBL/GenBank/DDBJ databases">
        <title>Bacterial taxonomy.</title>
        <authorList>
            <person name="Pan X."/>
        </authorList>
    </citation>
    <scope>NUCLEOTIDE SEQUENCE</scope>
    <source>
        <strain evidence="5">KCTC 52957</strain>
    </source>
</reference>
<dbReference type="AlphaFoldDB" id="A0A934IF08"/>
<proteinExistence type="predicted"/>
<dbReference type="SUPFAM" id="SSF55785">
    <property type="entry name" value="PYP-like sensor domain (PAS domain)"/>
    <property type="match status" value="1"/>
</dbReference>
<accession>A0A934IF08</accession>